<keyword evidence="2" id="KW-1185">Reference proteome</keyword>
<dbReference type="EMBL" id="JACGCM010001888">
    <property type="protein sequence ID" value="KAF6147573.1"/>
    <property type="molecule type" value="Genomic_DNA"/>
</dbReference>
<feature type="non-terminal residue" evidence="1">
    <location>
        <position position="1"/>
    </location>
</feature>
<evidence type="ECO:0000313" key="2">
    <source>
        <dbReference type="Proteomes" id="UP000541444"/>
    </source>
</evidence>
<protein>
    <submittedName>
        <fullName evidence="1">Uncharacterized protein</fullName>
    </submittedName>
</protein>
<gene>
    <name evidence="1" type="ORF">GIB67_035330</name>
</gene>
<accession>A0A7J7LY76</accession>
<dbReference type="AlphaFoldDB" id="A0A7J7LY76"/>
<reference evidence="1 2" key="1">
    <citation type="journal article" date="2020" name="IScience">
        <title>Genome Sequencing of the Endangered Kingdonia uniflora (Circaeasteraceae, Ranunculales) Reveals Potential Mechanisms of Evolutionary Specialization.</title>
        <authorList>
            <person name="Sun Y."/>
            <person name="Deng T."/>
            <person name="Zhang A."/>
            <person name="Moore M.J."/>
            <person name="Landis J.B."/>
            <person name="Lin N."/>
            <person name="Zhang H."/>
            <person name="Zhang X."/>
            <person name="Huang J."/>
            <person name="Zhang X."/>
            <person name="Sun H."/>
            <person name="Wang H."/>
        </authorList>
    </citation>
    <scope>NUCLEOTIDE SEQUENCE [LARGE SCALE GENOMIC DNA]</scope>
    <source>
        <strain evidence="1">TB1705</strain>
        <tissue evidence="1">Leaf</tissue>
    </source>
</reference>
<name>A0A7J7LY76_9MAGN</name>
<comment type="caution">
    <text evidence="1">The sequence shown here is derived from an EMBL/GenBank/DDBJ whole genome shotgun (WGS) entry which is preliminary data.</text>
</comment>
<organism evidence="1 2">
    <name type="scientific">Kingdonia uniflora</name>
    <dbReference type="NCBI Taxonomy" id="39325"/>
    <lineage>
        <taxon>Eukaryota</taxon>
        <taxon>Viridiplantae</taxon>
        <taxon>Streptophyta</taxon>
        <taxon>Embryophyta</taxon>
        <taxon>Tracheophyta</taxon>
        <taxon>Spermatophyta</taxon>
        <taxon>Magnoliopsida</taxon>
        <taxon>Ranunculales</taxon>
        <taxon>Circaeasteraceae</taxon>
        <taxon>Kingdonia</taxon>
    </lineage>
</organism>
<sequence>MSALTDHLGHNIKMRHSSLTSIELNWYSLFTWARESSTSKVAYSQQGAGTLIPTA</sequence>
<evidence type="ECO:0000313" key="1">
    <source>
        <dbReference type="EMBL" id="KAF6147573.1"/>
    </source>
</evidence>
<dbReference type="Proteomes" id="UP000541444">
    <property type="component" value="Unassembled WGS sequence"/>
</dbReference>
<proteinExistence type="predicted"/>